<dbReference type="Gene3D" id="3.10.250.10">
    <property type="entry name" value="SRCR-like domain"/>
    <property type="match status" value="2"/>
</dbReference>
<dbReference type="SMART" id="SM00202">
    <property type="entry name" value="SR"/>
    <property type="match status" value="1"/>
</dbReference>
<gene>
    <name evidence="4" type="ORF">MAR_028056</name>
</gene>
<feature type="domain" description="SRCR" evidence="3">
    <location>
        <begin position="1"/>
        <end position="65"/>
    </location>
</feature>
<evidence type="ECO:0000259" key="3">
    <source>
        <dbReference type="PROSITE" id="PS50287"/>
    </source>
</evidence>
<dbReference type="EMBL" id="CP111013">
    <property type="protein sequence ID" value="WAQ95366.1"/>
    <property type="molecule type" value="Genomic_DNA"/>
</dbReference>
<dbReference type="InterPro" id="IPR001190">
    <property type="entry name" value="SRCR"/>
</dbReference>
<reference evidence="4" key="1">
    <citation type="submission" date="2022-11" db="EMBL/GenBank/DDBJ databases">
        <title>Centuries of genome instability and evolution in soft-shell clam transmissible cancer (bioRxiv).</title>
        <authorList>
            <person name="Hart S.F.M."/>
            <person name="Yonemitsu M.A."/>
            <person name="Giersch R.M."/>
            <person name="Beal B.F."/>
            <person name="Arriagada G."/>
            <person name="Davis B.W."/>
            <person name="Ostrander E.A."/>
            <person name="Goff S.P."/>
            <person name="Metzger M.J."/>
        </authorList>
    </citation>
    <scope>NUCLEOTIDE SEQUENCE</scope>
    <source>
        <strain evidence="4">MELC-2E11</strain>
        <tissue evidence="4">Siphon/mantle</tissue>
    </source>
</reference>
<feature type="disulfide bond" evidence="2">
    <location>
        <begin position="29"/>
        <end position="39"/>
    </location>
</feature>
<keyword evidence="5" id="KW-1185">Reference proteome</keyword>
<sequence>MHEHRTATIYERLKYGQGSGSLIVEDLNCTGTEDDLDECESFPWFENSSQPPCNNHLYDVGINCRPKTPIRLVNGTKATNYSGRVEIEYEGEWGPICDMSFDANDAKVICRMLGYNTESASYHGNAYYGTGNSRAIVSNLYCLGHEQDISECNAGYTWSQIHPHCSAVNNLAVQCNTPVRVNNAWTLYLGVVEVYIRGSWRGGSGSI</sequence>
<name>A0ABY7DED1_MYAAR</name>
<proteinExistence type="predicted"/>
<dbReference type="InterPro" id="IPR036772">
    <property type="entry name" value="SRCR-like_dom_sf"/>
</dbReference>
<protein>
    <submittedName>
        <fullName evidence="4">SRCR1-like protein</fullName>
    </submittedName>
</protein>
<dbReference type="PANTHER" id="PTHR48071:SF18">
    <property type="entry name" value="DELETED IN MALIGNANT BRAIN TUMORS 1 PROTEIN-RELATED"/>
    <property type="match status" value="1"/>
</dbReference>
<evidence type="ECO:0000256" key="1">
    <source>
        <dbReference type="ARBA" id="ARBA00023157"/>
    </source>
</evidence>
<dbReference type="Pfam" id="PF00530">
    <property type="entry name" value="SRCR"/>
    <property type="match status" value="1"/>
</dbReference>
<dbReference type="SUPFAM" id="SSF56487">
    <property type="entry name" value="SRCR-like"/>
    <property type="match status" value="2"/>
</dbReference>
<dbReference type="PROSITE" id="PS50287">
    <property type="entry name" value="SRCR_2"/>
    <property type="match status" value="2"/>
</dbReference>
<accession>A0ABY7DED1</accession>
<evidence type="ECO:0000256" key="2">
    <source>
        <dbReference type="PROSITE-ProRule" id="PRU00196"/>
    </source>
</evidence>
<evidence type="ECO:0000313" key="5">
    <source>
        <dbReference type="Proteomes" id="UP001164746"/>
    </source>
</evidence>
<keyword evidence="1 2" id="KW-1015">Disulfide bond</keyword>
<comment type="caution">
    <text evidence="2">Lacks conserved residue(s) required for the propagation of feature annotation.</text>
</comment>
<evidence type="ECO:0000313" key="4">
    <source>
        <dbReference type="EMBL" id="WAQ95366.1"/>
    </source>
</evidence>
<dbReference type="PANTHER" id="PTHR48071">
    <property type="entry name" value="SRCR DOMAIN-CONTAINING PROTEIN"/>
    <property type="match status" value="1"/>
</dbReference>
<organism evidence="4 5">
    <name type="scientific">Mya arenaria</name>
    <name type="common">Soft-shell clam</name>
    <dbReference type="NCBI Taxonomy" id="6604"/>
    <lineage>
        <taxon>Eukaryota</taxon>
        <taxon>Metazoa</taxon>
        <taxon>Spiralia</taxon>
        <taxon>Lophotrochozoa</taxon>
        <taxon>Mollusca</taxon>
        <taxon>Bivalvia</taxon>
        <taxon>Autobranchia</taxon>
        <taxon>Heteroconchia</taxon>
        <taxon>Euheterodonta</taxon>
        <taxon>Imparidentia</taxon>
        <taxon>Neoheterodontei</taxon>
        <taxon>Myida</taxon>
        <taxon>Myoidea</taxon>
        <taxon>Myidae</taxon>
        <taxon>Mya</taxon>
    </lineage>
</organism>
<dbReference type="PRINTS" id="PR00258">
    <property type="entry name" value="SPERACTRCPTR"/>
</dbReference>
<feature type="disulfide bond" evidence="2">
    <location>
        <begin position="142"/>
        <end position="152"/>
    </location>
</feature>
<dbReference type="Proteomes" id="UP001164746">
    <property type="component" value="Chromosome 2"/>
</dbReference>
<feature type="domain" description="SRCR" evidence="3">
    <location>
        <begin position="70"/>
        <end position="176"/>
    </location>
</feature>